<accession>A0A8S1NNX4</accession>
<feature type="compositionally biased region" description="Polar residues" evidence="1">
    <location>
        <begin position="13"/>
        <end position="22"/>
    </location>
</feature>
<dbReference type="AlphaFoldDB" id="A0A8S1NNX4"/>
<evidence type="ECO:0008006" key="5">
    <source>
        <dbReference type="Google" id="ProtNLM"/>
    </source>
</evidence>
<protein>
    <recommendedName>
        <fullName evidence="5">Transmembrane protein</fullName>
    </recommendedName>
</protein>
<proteinExistence type="predicted"/>
<evidence type="ECO:0000313" key="3">
    <source>
        <dbReference type="EMBL" id="CAD8093952.1"/>
    </source>
</evidence>
<sequence length="171" mass="20304">MNQYEDDEETFDIPTSKTNAELQQKKNPDQTANNIQTTIFDFTYNFSWGLLFLIFRHYNDQSCDIINAWSLAAEIFLFFMAGFKLLIEIPILYYNRGSQQNQLIDAVQFVELFLNILILVGLTYAYLQHEDCMHLRMFILIYLIVSYFILFIWILIIIYSFCNKGKILRNS</sequence>
<evidence type="ECO:0000256" key="2">
    <source>
        <dbReference type="SAM" id="Phobius"/>
    </source>
</evidence>
<name>A0A8S1NNX4_9CILI</name>
<evidence type="ECO:0000313" key="4">
    <source>
        <dbReference type="Proteomes" id="UP000692954"/>
    </source>
</evidence>
<reference evidence="3" key="1">
    <citation type="submission" date="2021-01" db="EMBL/GenBank/DDBJ databases">
        <authorList>
            <consortium name="Genoscope - CEA"/>
            <person name="William W."/>
        </authorList>
    </citation>
    <scope>NUCLEOTIDE SEQUENCE</scope>
</reference>
<feature type="transmembrane region" description="Helical" evidence="2">
    <location>
        <begin position="139"/>
        <end position="162"/>
    </location>
</feature>
<feature type="transmembrane region" description="Helical" evidence="2">
    <location>
        <begin position="75"/>
        <end position="94"/>
    </location>
</feature>
<feature type="transmembrane region" description="Helical" evidence="2">
    <location>
        <begin position="106"/>
        <end position="127"/>
    </location>
</feature>
<organism evidence="3 4">
    <name type="scientific">Paramecium sonneborni</name>
    <dbReference type="NCBI Taxonomy" id="65129"/>
    <lineage>
        <taxon>Eukaryota</taxon>
        <taxon>Sar</taxon>
        <taxon>Alveolata</taxon>
        <taxon>Ciliophora</taxon>
        <taxon>Intramacronucleata</taxon>
        <taxon>Oligohymenophorea</taxon>
        <taxon>Peniculida</taxon>
        <taxon>Parameciidae</taxon>
        <taxon>Paramecium</taxon>
    </lineage>
</organism>
<dbReference type="EMBL" id="CAJJDN010000061">
    <property type="protein sequence ID" value="CAD8093952.1"/>
    <property type="molecule type" value="Genomic_DNA"/>
</dbReference>
<keyword evidence="2" id="KW-0472">Membrane</keyword>
<feature type="region of interest" description="Disordered" evidence="1">
    <location>
        <begin position="1"/>
        <end position="29"/>
    </location>
</feature>
<feature type="compositionally biased region" description="Acidic residues" evidence="1">
    <location>
        <begin position="1"/>
        <end position="11"/>
    </location>
</feature>
<dbReference type="Proteomes" id="UP000692954">
    <property type="component" value="Unassembled WGS sequence"/>
</dbReference>
<evidence type="ECO:0000256" key="1">
    <source>
        <dbReference type="SAM" id="MobiDB-lite"/>
    </source>
</evidence>
<keyword evidence="2" id="KW-1133">Transmembrane helix</keyword>
<gene>
    <name evidence="3" type="ORF">PSON_ATCC_30995.1.T0610246</name>
</gene>
<keyword evidence="4" id="KW-1185">Reference proteome</keyword>
<keyword evidence="2" id="KW-0812">Transmembrane</keyword>
<comment type="caution">
    <text evidence="3">The sequence shown here is derived from an EMBL/GenBank/DDBJ whole genome shotgun (WGS) entry which is preliminary data.</text>
</comment>